<dbReference type="EMBL" id="CP071091">
    <property type="protein sequence ID" value="QSQ14528.1"/>
    <property type="molecule type" value="Genomic_DNA"/>
</dbReference>
<dbReference type="Proteomes" id="UP000663090">
    <property type="component" value="Chromosome"/>
</dbReference>
<organism evidence="1 2">
    <name type="scientific">Myxococcus landrumensis</name>
    <dbReference type="NCBI Taxonomy" id="2813577"/>
    <lineage>
        <taxon>Bacteria</taxon>
        <taxon>Pseudomonadati</taxon>
        <taxon>Myxococcota</taxon>
        <taxon>Myxococcia</taxon>
        <taxon>Myxococcales</taxon>
        <taxon>Cystobacterineae</taxon>
        <taxon>Myxococcaceae</taxon>
        <taxon>Myxococcus</taxon>
    </lineage>
</organism>
<evidence type="ECO:0008006" key="3">
    <source>
        <dbReference type="Google" id="ProtNLM"/>
    </source>
</evidence>
<protein>
    <recommendedName>
        <fullName evidence="3">Lipoprotein</fullName>
    </recommendedName>
</protein>
<name>A0ABX7NE05_9BACT</name>
<evidence type="ECO:0000313" key="2">
    <source>
        <dbReference type="Proteomes" id="UP000663090"/>
    </source>
</evidence>
<proteinExistence type="predicted"/>
<accession>A0ABX7NE05</accession>
<gene>
    <name evidence="1" type="ORF">JY572_00035</name>
</gene>
<keyword evidence="2" id="KW-1185">Reference proteome</keyword>
<reference evidence="1 2" key="1">
    <citation type="submission" date="2021-02" db="EMBL/GenBank/DDBJ databases">
        <title>De Novo genome assembly of isolated myxobacteria.</title>
        <authorList>
            <person name="Stevens D.C."/>
        </authorList>
    </citation>
    <scope>NUCLEOTIDE SEQUENCE [LARGE SCALE GENOMIC DNA]</scope>
    <source>
        <strain evidence="1 2">SCHIC003</strain>
    </source>
</reference>
<evidence type="ECO:0000313" key="1">
    <source>
        <dbReference type="EMBL" id="QSQ14528.1"/>
    </source>
</evidence>
<dbReference type="RefSeq" id="WP_206716303.1">
    <property type="nucleotide sequence ID" value="NZ_CP071091.1"/>
</dbReference>
<sequence length="92" mass="9802">MRLRLVLGFALVAAQLGCGGGDAPSELASREDPLLRCATDHYIVFYSDASHTTEVGSELCVCDRTPARTGTRSAYPEVVYSYDCAGARATTP</sequence>